<dbReference type="CDD" id="cd06223">
    <property type="entry name" value="PRTases_typeI"/>
    <property type="match status" value="1"/>
</dbReference>
<dbReference type="CDD" id="cd00715">
    <property type="entry name" value="GPATase_N"/>
    <property type="match status" value="1"/>
</dbReference>
<feature type="domain" description="Glutamine amidotransferase type-2" evidence="12">
    <location>
        <begin position="9"/>
        <end position="227"/>
    </location>
</feature>
<dbReference type="MEROPS" id="C44.001"/>
<evidence type="ECO:0000256" key="9">
    <source>
        <dbReference type="PIRSR" id="PIRSR000485-1"/>
    </source>
</evidence>
<feature type="binding site" evidence="7 10">
    <location>
        <position position="352"/>
    </location>
    <ligand>
        <name>Mg(2+)</name>
        <dbReference type="ChEBI" id="CHEBI:18420"/>
    </ligand>
</feature>
<feature type="binding site" evidence="7 11">
    <location>
        <position position="438"/>
    </location>
    <ligand>
        <name>[4Fe-4S] cluster</name>
        <dbReference type="ChEBI" id="CHEBI:49883"/>
    </ligand>
</feature>
<dbReference type="PROSITE" id="PS51278">
    <property type="entry name" value="GATASE_TYPE_2"/>
    <property type="match status" value="1"/>
</dbReference>
<dbReference type="InterPro" id="IPR017932">
    <property type="entry name" value="GATase_2_dom"/>
</dbReference>
<dbReference type="GO" id="GO:0004044">
    <property type="term" value="F:amidophosphoribosyltransferase activity"/>
    <property type="evidence" value="ECO:0007669"/>
    <property type="project" value="UniProtKB-UniRule"/>
</dbReference>
<dbReference type="SUPFAM" id="SSF53271">
    <property type="entry name" value="PRTase-like"/>
    <property type="match status" value="1"/>
</dbReference>
<evidence type="ECO:0000256" key="3">
    <source>
        <dbReference type="ARBA" id="ARBA00022676"/>
    </source>
</evidence>
<dbReference type="Gene3D" id="3.40.50.2020">
    <property type="match status" value="1"/>
</dbReference>
<keyword evidence="7" id="KW-0004">4Fe-4S</keyword>
<dbReference type="PaxDb" id="522772-Dacet_1985"/>
<evidence type="ECO:0000256" key="5">
    <source>
        <dbReference type="ARBA" id="ARBA00022755"/>
    </source>
</evidence>
<dbReference type="Pfam" id="PF13522">
    <property type="entry name" value="GATase_6"/>
    <property type="match status" value="1"/>
</dbReference>
<evidence type="ECO:0000256" key="4">
    <source>
        <dbReference type="ARBA" id="ARBA00022679"/>
    </source>
</evidence>
<dbReference type="PIRSF" id="PIRSF000485">
    <property type="entry name" value="Amd_phspho_trans"/>
    <property type="match status" value="1"/>
</dbReference>
<proteinExistence type="inferred from homology"/>
<dbReference type="EMBL" id="CP001968">
    <property type="protein sequence ID" value="ADD68748.1"/>
    <property type="molecule type" value="Genomic_DNA"/>
</dbReference>
<dbReference type="eggNOG" id="COG0034">
    <property type="taxonomic scope" value="Bacteria"/>
</dbReference>
<dbReference type="Gene3D" id="3.60.20.10">
    <property type="entry name" value="Glutamine Phosphoribosylpyrophosphate, subunit 1, domain 1"/>
    <property type="match status" value="1"/>
</dbReference>
<gene>
    <name evidence="7" type="primary">purF</name>
    <name evidence="13" type="ordered locus">Dacet_1985</name>
</gene>
<dbReference type="InterPro" id="IPR035584">
    <property type="entry name" value="PurF_N"/>
</dbReference>
<dbReference type="InterPro" id="IPR000836">
    <property type="entry name" value="PRTase_dom"/>
</dbReference>
<dbReference type="SUPFAM" id="SSF56235">
    <property type="entry name" value="N-terminal nucleophile aminohydrolases (Ntn hydrolases)"/>
    <property type="match status" value="1"/>
</dbReference>
<keyword evidence="5 7" id="KW-0658">Purine biosynthesis</keyword>
<feature type="binding site" evidence="7 11">
    <location>
        <position position="441"/>
    </location>
    <ligand>
        <name>[4Fe-4S] cluster</name>
        <dbReference type="ChEBI" id="CHEBI:49883"/>
    </ligand>
</feature>
<keyword evidence="7 10" id="KW-0479">Metal-binding</keyword>
<dbReference type="PANTHER" id="PTHR11907">
    <property type="entry name" value="AMIDOPHOSPHORIBOSYLTRANSFERASE"/>
    <property type="match status" value="1"/>
</dbReference>
<dbReference type="NCBIfam" id="TIGR01134">
    <property type="entry name" value="purF"/>
    <property type="match status" value="1"/>
</dbReference>
<keyword evidence="4 7" id="KW-0808">Transferase</keyword>
<comment type="function">
    <text evidence="7">Catalyzes the formation of phosphoribosylamine from phosphoribosylpyrophosphate (PRPP) and glutamine.</text>
</comment>
<dbReference type="RefSeq" id="WP_013011252.1">
    <property type="nucleotide sequence ID" value="NC_013943.1"/>
</dbReference>
<dbReference type="InterPro" id="IPR029057">
    <property type="entry name" value="PRTase-like"/>
</dbReference>
<dbReference type="GO" id="GO:0000287">
    <property type="term" value="F:magnesium ion binding"/>
    <property type="evidence" value="ECO:0007669"/>
    <property type="project" value="UniProtKB-UniRule"/>
</dbReference>
<sequence>MFDKFHEECGVAGVYANEDAANLVYLSLYALQHRGQEGAGIAVSNRNEIATEKGMGLVADIFSQEKLDRLTGDIAIGHNRYATTGLSELQNTQPITVTINAGVMSLAHNGNIVNADEIKQELVKQGAIFNSSSDTEVVVHLIAKSKKEDLLDSIVTALSQLKGAFSLLLMTNDKLIGVRDPMGMRPLVLGKLKNGYILTSESCALDLIEATMVREIEPGEMVIIDDDGLKSIFPFEKTAPRPCVFEHIYFARPDSFIFGNSVYEVRKRLGVKLAEEDDVEADLVIPVPDSGVVATLGYSEKSGMAFQMGLMRNHYVGRTFIEPSQSIRHFGVKIKLNPVREVIEGKRVVVVDDSIVRGTTSRKIVKMLREAGAKEVHMRISSPPTAFPCFYGIDTPTRKELIASTHTIEETRKYITADSLHYLSIDGLMECVQSYDYCHACFSGAYPTMHHNGD</sequence>
<evidence type="ECO:0000256" key="1">
    <source>
        <dbReference type="ARBA" id="ARBA00005209"/>
    </source>
</evidence>
<evidence type="ECO:0000256" key="6">
    <source>
        <dbReference type="ARBA" id="ARBA00022962"/>
    </source>
</evidence>
<keyword evidence="3 7" id="KW-0328">Glycosyltransferase</keyword>
<dbReference type="Proteomes" id="UP000002012">
    <property type="component" value="Chromosome"/>
</dbReference>
<feature type="active site" description="Nucleophile" evidence="7 9">
    <location>
        <position position="9"/>
    </location>
</feature>
<protein>
    <recommendedName>
        <fullName evidence="7">Amidophosphoribosyltransferase</fullName>
        <shortName evidence="7">ATase</shortName>
        <ecNumber evidence="7">2.4.2.14</ecNumber>
    </recommendedName>
    <alternativeName>
        <fullName evidence="7">Glutamine phosphoribosylpyrophosphate amidotransferase</fullName>
        <shortName evidence="7">GPATase</shortName>
    </alternativeName>
</protein>
<dbReference type="EC" id="2.4.2.14" evidence="7"/>
<dbReference type="HOGENOM" id="CLU_022389_3_1_0"/>
<feature type="binding site" evidence="7 10">
    <location>
        <position position="353"/>
    </location>
    <ligand>
        <name>Mg(2+)</name>
        <dbReference type="ChEBI" id="CHEBI:18420"/>
    </ligand>
</feature>
<name>D4H1I8_DENA2</name>
<comment type="similarity">
    <text evidence="2 7 8">In the C-terminal section; belongs to the purine/pyrimidine phosphoribosyltransferase family.</text>
</comment>
<accession>D4H1I8</accession>
<comment type="cofactor">
    <cofactor evidence="7 10">
        <name>Mg(2+)</name>
        <dbReference type="ChEBI" id="CHEBI:18420"/>
    </cofactor>
    <text evidence="7 10">Binds 1 Mg(2+) ion per subunit.</text>
</comment>
<dbReference type="AlphaFoldDB" id="D4H1I8"/>
<dbReference type="GO" id="GO:0006189">
    <property type="term" value="P:'de novo' IMP biosynthetic process"/>
    <property type="evidence" value="ECO:0007669"/>
    <property type="project" value="UniProtKB-UniRule"/>
</dbReference>
<dbReference type="InterPro" id="IPR029055">
    <property type="entry name" value="Ntn_hydrolases_N"/>
</dbReference>
<evidence type="ECO:0000256" key="8">
    <source>
        <dbReference type="PIRNR" id="PIRNR000485"/>
    </source>
</evidence>
<evidence type="ECO:0000313" key="14">
    <source>
        <dbReference type="Proteomes" id="UP000002012"/>
    </source>
</evidence>
<evidence type="ECO:0000259" key="12">
    <source>
        <dbReference type="PROSITE" id="PS51278"/>
    </source>
</evidence>
<evidence type="ECO:0000256" key="2">
    <source>
        <dbReference type="ARBA" id="ARBA00010138"/>
    </source>
</evidence>
<keyword evidence="7 10" id="KW-0460">Magnesium</keyword>
<organism evidence="13 14">
    <name type="scientific">Denitrovibrio acetiphilus (strain DSM 12809 / NBRC 114555 / N2460)</name>
    <dbReference type="NCBI Taxonomy" id="522772"/>
    <lineage>
        <taxon>Bacteria</taxon>
        <taxon>Pseudomonadati</taxon>
        <taxon>Deferribacterota</taxon>
        <taxon>Deferribacteres</taxon>
        <taxon>Deferribacterales</taxon>
        <taxon>Geovibrionaceae</taxon>
        <taxon>Denitrovibrio</taxon>
    </lineage>
</organism>
<comment type="catalytic activity">
    <reaction evidence="7 8">
        <text>5-phospho-beta-D-ribosylamine + L-glutamate + diphosphate = 5-phospho-alpha-D-ribose 1-diphosphate + L-glutamine + H2O</text>
        <dbReference type="Rhea" id="RHEA:14905"/>
        <dbReference type="ChEBI" id="CHEBI:15377"/>
        <dbReference type="ChEBI" id="CHEBI:29985"/>
        <dbReference type="ChEBI" id="CHEBI:33019"/>
        <dbReference type="ChEBI" id="CHEBI:58017"/>
        <dbReference type="ChEBI" id="CHEBI:58359"/>
        <dbReference type="ChEBI" id="CHEBI:58681"/>
        <dbReference type="EC" id="2.4.2.14"/>
    </reaction>
</comment>
<dbReference type="FunCoup" id="D4H1I8">
    <property type="interactions" value="485"/>
</dbReference>
<keyword evidence="14" id="KW-1185">Reference proteome</keyword>
<comment type="cofactor">
    <cofactor evidence="7 11">
        <name>[4Fe-4S] cluster</name>
        <dbReference type="ChEBI" id="CHEBI:49883"/>
    </cofactor>
    <text evidence="7 11">Binds 1 [4Fe-4S] cluster per subunit.</text>
</comment>
<dbReference type="GO" id="GO:0009113">
    <property type="term" value="P:purine nucleobase biosynthetic process"/>
    <property type="evidence" value="ECO:0007669"/>
    <property type="project" value="UniProtKB-UniRule"/>
</dbReference>
<keyword evidence="7 11" id="KW-0411">Iron-sulfur</keyword>
<evidence type="ECO:0000313" key="13">
    <source>
        <dbReference type="EMBL" id="ADD68748.1"/>
    </source>
</evidence>
<dbReference type="STRING" id="522772.Dacet_1985"/>
<dbReference type="HAMAP" id="MF_01931">
    <property type="entry name" value="PurF"/>
    <property type="match status" value="1"/>
</dbReference>
<comment type="pathway">
    <text evidence="1 7 8">Purine metabolism; IMP biosynthesis via de novo pathway; N(1)-(5-phospho-D-ribosyl)glycinamide from 5-phospho-alpha-D-ribose 1-diphosphate: step 1/2.</text>
</comment>
<feature type="binding site" evidence="7 11">
    <location>
        <position position="389"/>
    </location>
    <ligand>
        <name>[4Fe-4S] cluster</name>
        <dbReference type="ChEBI" id="CHEBI:49883"/>
    </ligand>
</feature>
<feature type="binding site" evidence="7 11">
    <location>
        <position position="243"/>
    </location>
    <ligand>
        <name>[4Fe-4S] cluster</name>
        <dbReference type="ChEBI" id="CHEBI:49883"/>
    </ligand>
</feature>
<dbReference type="UniPathway" id="UPA00074">
    <property type="reaction ID" value="UER00124"/>
</dbReference>
<dbReference type="InterPro" id="IPR005854">
    <property type="entry name" value="PurF"/>
</dbReference>
<evidence type="ECO:0000256" key="11">
    <source>
        <dbReference type="PIRSR" id="PIRSR000485-3"/>
    </source>
</evidence>
<evidence type="ECO:0000256" key="7">
    <source>
        <dbReference type="HAMAP-Rule" id="MF_01931"/>
    </source>
</evidence>
<feature type="binding site" evidence="7 10">
    <location>
        <position position="290"/>
    </location>
    <ligand>
        <name>Mg(2+)</name>
        <dbReference type="ChEBI" id="CHEBI:18420"/>
    </ligand>
</feature>
<reference evidence="13 14" key="1">
    <citation type="journal article" date="2010" name="Stand. Genomic Sci.">
        <title>Complete genome sequence of Denitrovibrio acetiphilus type strain (N2460).</title>
        <authorList>
            <person name="Kiss H."/>
            <person name="Lang E."/>
            <person name="Lapidus A."/>
            <person name="Copeland A."/>
            <person name="Nolan M."/>
            <person name="Glavina Del Rio T."/>
            <person name="Chen F."/>
            <person name="Lucas S."/>
            <person name="Tice H."/>
            <person name="Cheng J.F."/>
            <person name="Han C."/>
            <person name="Goodwin L."/>
            <person name="Pitluck S."/>
            <person name="Liolios K."/>
            <person name="Pati A."/>
            <person name="Ivanova N."/>
            <person name="Mavromatis K."/>
            <person name="Chen A."/>
            <person name="Palaniappan K."/>
            <person name="Land M."/>
            <person name="Hauser L."/>
            <person name="Chang Y.J."/>
            <person name="Jeffries C.D."/>
            <person name="Detter J.C."/>
            <person name="Brettin T."/>
            <person name="Spring S."/>
            <person name="Rohde M."/>
            <person name="Goker M."/>
            <person name="Woyke T."/>
            <person name="Bristow J."/>
            <person name="Eisen J.A."/>
            <person name="Markowitz V."/>
            <person name="Hugenholtz P."/>
            <person name="Kyrpides N.C."/>
            <person name="Klenk H.P."/>
        </authorList>
    </citation>
    <scope>NUCLEOTIDE SEQUENCE [LARGE SCALE GENOMIC DNA]</scope>
    <source>
        <strain evidence="14">DSM 12809 / NBRC 114555 / N2460</strain>
    </source>
</reference>
<dbReference type="KEGG" id="dap:Dacet_1985"/>
<dbReference type="GO" id="GO:0051539">
    <property type="term" value="F:4 iron, 4 sulfur cluster binding"/>
    <property type="evidence" value="ECO:0007669"/>
    <property type="project" value="UniProtKB-KW"/>
</dbReference>
<keyword evidence="6 7" id="KW-0315">Glutamine amidotransferase</keyword>
<dbReference type="InParanoid" id="D4H1I8"/>
<keyword evidence="7 11" id="KW-0408">Iron</keyword>
<dbReference type="OrthoDB" id="9801213at2"/>
<evidence type="ECO:0000256" key="10">
    <source>
        <dbReference type="PIRSR" id="PIRSR000485-2"/>
    </source>
</evidence>